<evidence type="ECO:0000256" key="6">
    <source>
        <dbReference type="ARBA" id="ARBA00014944"/>
    </source>
</evidence>
<dbReference type="PANTHER" id="PTHR14269">
    <property type="entry name" value="CDP-DIACYLGLYCEROL--GLYCEROL-3-PHOSPHATE 3-PHOSPHATIDYLTRANSFERASE-RELATED"/>
    <property type="match status" value="1"/>
</dbReference>
<dbReference type="FunCoup" id="A0A371RFV7">
    <property type="interactions" value="463"/>
</dbReference>
<dbReference type="NCBIfam" id="TIGR00560">
    <property type="entry name" value="pgsA"/>
    <property type="match status" value="1"/>
</dbReference>
<dbReference type="InterPro" id="IPR043130">
    <property type="entry name" value="CDP-OH_PTrfase_TM_dom"/>
</dbReference>
<protein>
    <recommendedName>
        <fullName evidence="6 16">CDP-diacylglycerol--glycerol-3-phosphate 3-phosphatidyltransferase</fullName>
        <ecNumber evidence="5 16">2.7.8.5</ecNumber>
    </recommendedName>
</protein>
<evidence type="ECO:0000313" key="20">
    <source>
        <dbReference type="Proteomes" id="UP000264589"/>
    </source>
</evidence>
<name>A0A371RFV7_9PROT</name>
<evidence type="ECO:0000256" key="15">
    <source>
        <dbReference type="ARBA" id="ARBA00048586"/>
    </source>
</evidence>
<dbReference type="EC" id="2.7.8.5" evidence="5 16"/>
<comment type="catalytic activity">
    <reaction evidence="15">
        <text>a CDP-1,2-diacyl-sn-glycerol + sn-glycerol 3-phosphate = a 1,2-diacyl-sn-glycero-3-phospho-(1'-sn-glycero-3'-phosphate) + CMP + H(+)</text>
        <dbReference type="Rhea" id="RHEA:12593"/>
        <dbReference type="ChEBI" id="CHEBI:15378"/>
        <dbReference type="ChEBI" id="CHEBI:57597"/>
        <dbReference type="ChEBI" id="CHEBI:58332"/>
        <dbReference type="ChEBI" id="CHEBI:60110"/>
        <dbReference type="ChEBI" id="CHEBI:60377"/>
        <dbReference type="EC" id="2.7.8.5"/>
    </reaction>
</comment>
<accession>A0A371RFV7</accession>
<dbReference type="GO" id="GO:0046474">
    <property type="term" value="P:glycerophospholipid biosynthetic process"/>
    <property type="evidence" value="ECO:0007669"/>
    <property type="project" value="TreeGrafter"/>
</dbReference>
<gene>
    <name evidence="19" type="primary">pgsA</name>
    <name evidence="19" type="ORF">DX908_03005</name>
</gene>
<evidence type="ECO:0000256" key="2">
    <source>
        <dbReference type="ARBA" id="ARBA00005042"/>
    </source>
</evidence>
<dbReference type="InParanoid" id="A0A371RFV7"/>
<evidence type="ECO:0000256" key="8">
    <source>
        <dbReference type="ARBA" id="ARBA00022679"/>
    </source>
</evidence>
<evidence type="ECO:0000256" key="14">
    <source>
        <dbReference type="ARBA" id="ARBA00023264"/>
    </source>
</evidence>
<comment type="caution">
    <text evidence="19">The sequence shown here is derived from an EMBL/GenBank/DDBJ whole genome shotgun (WGS) entry which is preliminary data.</text>
</comment>
<keyword evidence="7" id="KW-0444">Lipid biosynthesis</keyword>
<dbReference type="InterPro" id="IPR004570">
    <property type="entry name" value="Phosphatidylglycerol_P_synth"/>
</dbReference>
<evidence type="ECO:0000313" key="19">
    <source>
        <dbReference type="EMBL" id="RFB04341.1"/>
    </source>
</evidence>
<evidence type="ECO:0000256" key="9">
    <source>
        <dbReference type="ARBA" id="ARBA00022692"/>
    </source>
</evidence>
<evidence type="ECO:0000256" key="5">
    <source>
        <dbReference type="ARBA" id="ARBA00013170"/>
    </source>
</evidence>
<comment type="pathway">
    <text evidence="3">Lipid metabolism.</text>
</comment>
<keyword evidence="9 18" id="KW-0812">Transmembrane</keyword>
<sequence length="179" mass="18823">MPEKAPSTPRLTLATRVTIFRILLAIALGPLLLALPALAGAALIAVLGLTDYLDGYLARARNEVTKLGAALDPIADKLVTASALIAFAANGTLSGIHLYAVFAILLREVLISGLRETAAGSGSMAVSQLAKWKTTFQFIALISLCFGPTPLALGFLWMAAVLTVWTGAGYVIRWWASVS</sequence>
<evidence type="ECO:0000256" key="3">
    <source>
        <dbReference type="ARBA" id="ARBA00005189"/>
    </source>
</evidence>
<evidence type="ECO:0000256" key="13">
    <source>
        <dbReference type="ARBA" id="ARBA00023209"/>
    </source>
</evidence>
<feature type="transmembrane region" description="Helical" evidence="18">
    <location>
        <begin position="20"/>
        <end position="47"/>
    </location>
</feature>
<dbReference type="EMBL" id="QUQO01000001">
    <property type="protein sequence ID" value="RFB04341.1"/>
    <property type="molecule type" value="Genomic_DNA"/>
</dbReference>
<evidence type="ECO:0000256" key="10">
    <source>
        <dbReference type="ARBA" id="ARBA00022989"/>
    </source>
</evidence>
<evidence type="ECO:0000256" key="7">
    <source>
        <dbReference type="ARBA" id="ARBA00022516"/>
    </source>
</evidence>
<proteinExistence type="inferred from homology"/>
<comment type="pathway">
    <text evidence="2">Phospholipid metabolism; phosphatidylglycerol biosynthesis; phosphatidylglycerol from CDP-diacylglycerol: step 1/2.</text>
</comment>
<dbReference type="RefSeq" id="WP_116390970.1">
    <property type="nucleotide sequence ID" value="NZ_QUQO01000001.1"/>
</dbReference>
<dbReference type="PROSITE" id="PS00379">
    <property type="entry name" value="CDP_ALCOHOL_P_TRANSF"/>
    <property type="match status" value="1"/>
</dbReference>
<dbReference type="InterPro" id="IPR050324">
    <property type="entry name" value="CDP-alcohol_PTase-I"/>
</dbReference>
<dbReference type="InterPro" id="IPR048254">
    <property type="entry name" value="CDP_ALCOHOL_P_TRANSF_CS"/>
</dbReference>
<keyword evidence="10 18" id="KW-1133">Transmembrane helix</keyword>
<evidence type="ECO:0000256" key="17">
    <source>
        <dbReference type="RuleBase" id="RU003750"/>
    </source>
</evidence>
<keyword evidence="20" id="KW-1185">Reference proteome</keyword>
<evidence type="ECO:0000256" key="12">
    <source>
        <dbReference type="ARBA" id="ARBA00023136"/>
    </source>
</evidence>
<keyword evidence="8 17" id="KW-0808">Transferase</keyword>
<dbReference type="GO" id="GO:0008444">
    <property type="term" value="F:CDP-diacylglycerol-glycerol-3-phosphate 3-phosphatidyltransferase activity"/>
    <property type="evidence" value="ECO:0007669"/>
    <property type="project" value="UniProtKB-UniRule"/>
</dbReference>
<comment type="similarity">
    <text evidence="4 17">Belongs to the CDP-alcohol phosphatidyltransferase class-I family.</text>
</comment>
<reference evidence="19 20" key="1">
    <citation type="submission" date="2018-08" db="EMBL/GenBank/DDBJ databases">
        <title>Parvularcula sp. SM1705, isolated from surface water of the South Sea China.</title>
        <authorList>
            <person name="Sun L."/>
        </authorList>
    </citation>
    <scope>NUCLEOTIDE SEQUENCE [LARGE SCALE GENOMIC DNA]</scope>
    <source>
        <strain evidence="19 20">SM1705</strain>
    </source>
</reference>
<evidence type="ECO:0000256" key="4">
    <source>
        <dbReference type="ARBA" id="ARBA00010441"/>
    </source>
</evidence>
<dbReference type="GO" id="GO:0016020">
    <property type="term" value="C:membrane"/>
    <property type="evidence" value="ECO:0007669"/>
    <property type="project" value="UniProtKB-SubCell"/>
</dbReference>
<dbReference type="AlphaFoldDB" id="A0A371RFV7"/>
<dbReference type="Pfam" id="PF01066">
    <property type="entry name" value="CDP-OH_P_transf"/>
    <property type="match status" value="1"/>
</dbReference>
<dbReference type="InterPro" id="IPR000462">
    <property type="entry name" value="CDP-OH_P_trans"/>
</dbReference>
<evidence type="ECO:0000256" key="18">
    <source>
        <dbReference type="SAM" id="Phobius"/>
    </source>
</evidence>
<dbReference type="PIRSF" id="PIRSF000847">
    <property type="entry name" value="Phos_ph_gly_syn"/>
    <property type="match status" value="1"/>
</dbReference>
<organism evidence="19 20">
    <name type="scientific">Parvularcula marina</name>
    <dbReference type="NCBI Taxonomy" id="2292771"/>
    <lineage>
        <taxon>Bacteria</taxon>
        <taxon>Pseudomonadati</taxon>
        <taxon>Pseudomonadota</taxon>
        <taxon>Alphaproteobacteria</taxon>
        <taxon>Parvularculales</taxon>
        <taxon>Parvularculaceae</taxon>
        <taxon>Parvularcula</taxon>
    </lineage>
</organism>
<evidence type="ECO:0000256" key="1">
    <source>
        <dbReference type="ARBA" id="ARBA00004141"/>
    </source>
</evidence>
<keyword evidence="12 18" id="KW-0472">Membrane</keyword>
<dbReference type="Proteomes" id="UP000264589">
    <property type="component" value="Unassembled WGS sequence"/>
</dbReference>
<feature type="transmembrane region" description="Helical" evidence="18">
    <location>
        <begin position="138"/>
        <end position="165"/>
    </location>
</feature>
<keyword evidence="13" id="KW-0594">Phospholipid biosynthesis</keyword>
<evidence type="ECO:0000256" key="16">
    <source>
        <dbReference type="NCBIfam" id="TIGR00560"/>
    </source>
</evidence>
<dbReference type="PANTHER" id="PTHR14269:SF62">
    <property type="entry name" value="CDP-DIACYLGLYCEROL--GLYCEROL-3-PHOSPHATE 3-PHOSPHATIDYLTRANSFERASE 1, CHLOROPLASTIC"/>
    <property type="match status" value="1"/>
</dbReference>
<comment type="subcellular location">
    <subcellularLocation>
        <location evidence="1">Membrane</location>
        <topology evidence="1">Multi-pass membrane protein</topology>
    </subcellularLocation>
</comment>
<dbReference type="OrthoDB" id="9796672at2"/>
<feature type="transmembrane region" description="Helical" evidence="18">
    <location>
        <begin position="81"/>
        <end position="106"/>
    </location>
</feature>
<keyword evidence="11" id="KW-0443">Lipid metabolism</keyword>
<evidence type="ECO:0000256" key="11">
    <source>
        <dbReference type="ARBA" id="ARBA00023098"/>
    </source>
</evidence>
<keyword evidence="14" id="KW-1208">Phospholipid metabolism</keyword>
<dbReference type="Gene3D" id="1.20.120.1760">
    <property type="match status" value="1"/>
</dbReference>